<dbReference type="InterPro" id="IPR000413">
    <property type="entry name" value="Integrin_alpha"/>
</dbReference>
<dbReference type="PRINTS" id="PR01185">
    <property type="entry name" value="INTEGRINA"/>
</dbReference>
<dbReference type="PANTHER" id="PTHR23220">
    <property type="entry name" value="INTEGRIN ALPHA"/>
    <property type="match status" value="1"/>
</dbReference>
<sequence length="501" mass="55323">NRALTCFVEEIHPFKVGVFFCKHPADSLPTGFNYHPPSFKCLDSFWVFCTLKLSNGLKQNVLPSASVYLGAKIKTKRCQIGHGPFYLLALAANIRQKPRSWRMAYELTHSLNLSFCTPPSLPTHVTANVSCTRTYWGFHRQGYCQAGFSAALAEDGQKVFVGAPGSWYWQGQVYSKDLVTDEERKTRESPASDDDSFLGYSAAAGEFTGDSSKDVVVGMPRGSNLTGKAVLYSSLLRNLQNISGEQMGSYFGYSVCVSDVNGDGLDDIVVGAPFFTDLQSKESKYEEGRVYVHYQDNKHHFDTDERNFAVGAPYAGKDGKGVLYIYHGSASGVRDKPSQVITPEEFPGVELNTLGFAVSGSMDMDSNEYPDIVLGAYDSERVIFMKTRPVVNITSSMKLSKDVLSLEDKTCALKDKTKVACVEATLCLMYNGLGVASEIDLALNHTLDGNLKSPRALFMDAHPYQVSSRTSNIRLRKNVEFCNKTTVYIQVGNCVKETSLR</sequence>
<organism evidence="13 14">
    <name type="scientific">Araneus ventricosus</name>
    <name type="common">Orbweaver spider</name>
    <name type="synonym">Epeira ventricosa</name>
    <dbReference type="NCBI Taxonomy" id="182803"/>
    <lineage>
        <taxon>Eukaryota</taxon>
        <taxon>Metazoa</taxon>
        <taxon>Ecdysozoa</taxon>
        <taxon>Arthropoda</taxon>
        <taxon>Chelicerata</taxon>
        <taxon>Arachnida</taxon>
        <taxon>Araneae</taxon>
        <taxon>Araneomorphae</taxon>
        <taxon>Entelegynae</taxon>
        <taxon>Araneoidea</taxon>
        <taxon>Araneidae</taxon>
        <taxon>Araneus</taxon>
    </lineage>
</organism>
<dbReference type="Gene3D" id="2.60.40.1460">
    <property type="entry name" value="Integrin domains. Chain A, domain 2"/>
    <property type="match status" value="1"/>
</dbReference>
<dbReference type="Pfam" id="PF08441">
    <property type="entry name" value="Integrin_A_Ig_1"/>
    <property type="match status" value="1"/>
</dbReference>
<dbReference type="SMART" id="SM00191">
    <property type="entry name" value="Int_alpha"/>
    <property type="match status" value="2"/>
</dbReference>
<dbReference type="PROSITE" id="PS51470">
    <property type="entry name" value="FG_GAP"/>
    <property type="match status" value="2"/>
</dbReference>
<feature type="repeat" description="FG-GAP" evidence="10">
    <location>
        <begin position="132"/>
        <end position="185"/>
    </location>
</feature>
<keyword evidence="8 11" id="KW-0675">Receptor</keyword>
<evidence type="ECO:0000256" key="4">
    <source>
        <dbReference type="ARBA" id="ARBA00022737"/>
    </source>
</evidence>
<dbReference type="InterPro" id="IPR013649">
    <property type="entry name" value="Integrin_alpha_Ig-like_1"/>
</dbReference>
<dbReference type="InterPro" id="IPR028994">
    <property type="entry name" value="Integrin_alpha_N"/>
</dbReference>
<dbReference type="Gene3D" id="2.130.10.130">
    <property type="entry name" value="Integrin alpha, N-terminal"/>
    <property type="match status" value="1"/>
</dbReference>
<proteinExistence type="inferred from homology"/>
<dbReference type="GO" id="GO:0007229">
    <property type="term" value="P:integrin-mediated signaling pathway"/>
    <property type="evidence" value="ECO:0007669"/>
    <property type="project" value="UniProtKB-KW"/>
</dbReference>
<dbReference type="SUPFAM" id="SSF69318">
    <property type="entry name" value="Integrin alpha N-terminal domain"/>
    <property type="match status" value="1"/>
</dbReference>
<evidence type="ECO:0000256" key="2">
    <source>
        <dbReference type="ARBA" id="ARBA00008054"/>
    </source>
</evidence>
<dbReference type="GO" id="GO:0048513">
    <property type="term" value="P:animal organ development"/>
    <property type="evidence" value="ECO:0007669"/>
    <property type="project" value="UniProtKB-ARBA"/>
</dbReference>
<dbReference type="InterPro" id="IPR013519">
    <property type="entry name" value="Int_alpha_beta-p"/>
</dbReference>
<evidence type="ECO:0000256" key="1">
    <source>
        <dbReference type="ARBA" id="ARBA00004479"/>
    </source>
</evidence>
<evidence type="ECO:0000313" key="14">
    <source>
        <dbReference type="Proteomes" id="UP000499080"/>
    </source>
</evidence>
<dbReference type="GO" id="GO:0007160">
    <property type="term" value="P:cell-matrix adhesion"/>
    <property type="evidence" value="ECO:0007669"/>
    <property type="project" value="TreeGrafter"/>
</dbReference>
<keyword evidence="4" id="KW-0677">Repeat</keyword>
<dbReference type="GO" id="GO:0005178">
    <property type="term" value="F:integrin binding"/>
    <property type="evidence" value="ECO:0007669"/>
    <property type="project" value="TreeGrafter"/>
</dbReference>
<keyword evidence="3" id="KW-0732">Signal</keyword>
<dbReference type="PANTHER" id="PTHR23220:SF133">
    <property type="entry name" value="INTEGRIN ALPHA-PS2"/>
    <property type="match status" value="1"/>
</dbReference>
<keyword evidence="6 11" id="KW-0401">Integrin</keyword>
<evidence type="ECO:0000256" key="6">
    <source>
        <dbReference type="ARBA" id="ARBA00023037"/>
    </source>
</evidence>
<evidence type="ECO:0000256" key="11">
    <source>
        <dbReference type="RuleBase" id="RU003762"/>
    </source>
</evidence>
<feature type="non-terminal residue" evidence="13">
    <location>
        <position position="1"/>
    </location>
</feature>
<keyword evidence="14" id="KW-1185">Reference proteome</keyword>
<evidence type="ECO:0000256" key="8">
    <source>
        <dbReference type="ARBA" id="ARBA00023170"/>
    </source>
</evidence>
<name>A0A4Y2SZF7_ARAVE</name>
<evidence type="ECO:0000256" key="10">
    <source>
        <dbReference type="PROSITE-ProRule" id="PRU00803"/>
    </source>
</evidence>
<dbReference type="GO" id="GO:0009897">
    <property type="term" value="C:external side of plasma membrane"/>
    <property type="evidence" value="ECO:0007669"/>
    <property type="project" value="TreeGrafter"/>
</dbReference>
<dbReference type="GO" id="GO:0008305">
    <property type="term" value="C:integrin complex"/>
    <property type="evidence" value="ECO:0007669"/>
    <property type="project" value="InterPro"/>
</dbReference>
<evidence type="ECO:0000259" key="12">
    <source>
        <dbReference type="Pfam" id="PF08441"/>
    </source>
</evidence>
<evidence type="ECO:0000313" key="13">
    <source>
        <dbReference type="EMBL" id="GBN93020.1"/>
    </source>
</evidence>
<keyword evidence="7" id="KW-0472">Membrane</keyword>
<dbReference type="GO" id="GO:0033627">
    <property type="term" value="P:cell adhesion mediated by integrin"/>
    <property type="evidence" value="ECO:0007669"/>
    <property type="project" value="TreeGrafter"/>
</dbReference>
<evidence type="ECO:0000256" key="9">
    <source>
        <dbReference type="ARBA" id="ARBA00023180"/>
    </source>
</evidence>
<dbReference type="Pfam" id="PF01839">
    <property type="entry name" value="FG-GAP"/>
    <property type="match status" value="1"/>
</dbReference>
<dbReference type="Proteomes" id="UP000499080">
    <property type="component" value="Unassembled WGS sequence"/>
</dbReference>
<dbReference type="InterPro" id="IPR032695">
    <property type="entry name" value="Integrin_dom_sf"/>
</dbReference>
<keyword evidence="9" id="KW-0325">Glycoprotein</keyword>
<dbReference type="GO" id="GO:0007157">
    <property type="term" value="P:heterophilic cell-cell adhesion via plasma membrane cell adhesion molecules"/>
    <property type="evidence" value="ECO:0007669"/>
    <property type="project" value="UniProtKB-ARBA"/>
</dbReference>
<dbReference type="SUPFAM" id="SSF69179">
    <property type="entry name" value="Integrin domains"/>
    <property type="match status" value="1"/>
</dbReference>
<evidence type="ECO:0000256" key="7">
    <source>
        <dbReference type="ARBA" id="ARBA00023136"/>
    </source>
</evidence>
<feature type="repeat" description="FG-GAP" evidence="10">
    <location>
        <begin position="237"/>
        <end position="302"/>
    </location>
</feature>
<comment type="subcellular location">
    <subcellularLocation>
        <location evidence="1 11">Membrane</location>
        <topology evidence="1 11">Single-pass type I membrane protein</topology>
    </subcellularLocation>
</comment>
<feature type="domain" description="Integrin alpha first immunoglubulin-like" evidence="12">
    <location>
        <begin position="387"/>
        <end position="490"/>
    </location>
</feature>
<comment type="similarity">
    <text evidence="2 11">Belongs to the integrin alpha chain family.</text>
</comment>
<dbReference type="AlphaFoldDB" id="A0A4Y2SZF7"/>
<dbReference type="InterPro" id="IPR013517">
    <property type="entry name" value="FG-GAP"/>
</dbReference>
<dbReference type="OrthoDB" id="6424363at2759"/>
<reference evidence="13 14" key="1">
    <citation type="journal article" date="2019" name="Sci. Rep.">
        <title>Orb-weaving spider Araneus ventricosus genome elucidates the spidroin gene catalogue.</title>
        <authorList>
            <person name="Kono N."/>
            <person name="Nakamura H."/>
            <person name="Ohtoshi R."/>
            <person name="Moran D.A.P."/>
            <person name="Shinohara A."/>
            <person name="Yoshida Y."/>
            <person name="Fujiwara M."/>
            <person name="Mori M."/>
            <person name="Tomita M."/>
            <person name="Arakawa K."/>
        </authorList>
    </citation>
    <scope>NUCLEOTIDE SEQUENCE [LARGE SCALE GENOMIC DNA]</scope>
</reference>
<evidence type="ECO:0000256" key="3">
    <source>
        <dbReference type="ARBA" id="ARBA00022729"/>
    </source>
</evidence>
<comment type="caution">
    <text evidence="13">The sequence shown here is derived from an EMBL/GenBank/DDBJ whole genome shotgun (WGS) entry which is preliminary data.</text>
</comment>
<accession>A0A4Y2SZF7</accession>
<protein>
    <submittedName>
        <fullName evidence="13">Integrin alpha-PS2</fullName>
    </submittedName>
</protein>
<dbReference type="EMBL" id="BGPR01024721">
    <property type="protein sequence ID" value="GBN93020.1"/>
    <property type="molecule type" value="Genomic_DNA"/>
</dbReference>
<keyword evidence="5 11" id="KW-0130">Cell adhesion</keyword>
<evidence type="ECO:0000256" key="5">
    <source>
        <dbReference type="ARBA" id="ARBA00022889"/>
    </source>
</evidence>
<gene>
    <name evidence="13" type="primary">if_0</name>
    <name evidence="13" type="ORF">AVEN_157172_1</name>
</gene>